<evidence type="ECO:0000313" key="10">
    <source>
        <dbReference type="Proteomes" id="UP000007113"/>
    </source>
</evidence>
<feature type="transmembrane region" description="Helical" evidence="8">
    <location>
        <begin position="139"/>
        <end position="157"/>
    </location>
</feature>
<dbReference type="GO" id="GO:0016763">
    <property type="term" value="F:pentosyltransferase activity"/>
    <property type="evidence" value="ECO:0007669"/>
    <property type="project" value="TreeGrafter"/>
</dbReference>
<feature type="transmembrane region" description="Helical" evidence="8">
    <location>
        <begin position="202"/>
        <end position="233"/>
    </location>
</feature>
<dbReference type="RefSeq" id="WP_014267619.1">
    <property type="nucleotide sequence ID" value="NC_016631.1"/>
</dbReference>
<evidence type="ECO:0000256" key="4">
    <source>
        <dbReference type="ARBA" id="ARBA00022679"/>
    </source>
</evidence>
<dbReference type="KEGG" id="gma:AciX8_4476"/>
<keyword evidence="4" id="KW-0808">Transferase</keyword>
<dbReference type="OrthoDB" id="136232at2"/>
<gene>
    <name evidence="9" type="ordered locus">AciX8_4476</name>
</gene>
<evidence type="ECO:0000256" key="2">
    <source>
        <dbReference type="ARBA" id="ARBA00022475"/>
    </source>
</evidence>
<evidence type="ECO:0000256" key="3">
    <source>
        <dbReference type="ARBA" id="ARBA00022676"/>
    </source>
</evidence>
<dbReference type="PANTHER" id="PTHR33908:SF11">
    <property type="entry name" value="MEMBRANE PROTEIN"/>
    <property type="match status" value="1"/>
</dbReference>
<feature type="transmembrane region" description="Helical" evidence="8">
    <location>
        <begin position="92"/>
        <end position="119"/>
    </location>
</feature>
<comment type="subcellular location">
    <subcellularLocation>
        <location evidence="1">Cell membrane</location>
        <topology evidence="1">Multi-pass membrane protein</topology>
    </subcellularLocation>
</comment>
<dbReference type="PANTHER" id="PTHR33908">
    <property type="entry name" value="MANNOSYLTRANSFERASE YKCB-RELATED"/>
    <property type="match status" value="1"/>
</dbReference>
<dbReference type="AlphaFoldDB" id="G8NUX8"/>
<dbReference type="STRING" id="682795.AciX8_4476"/>
<evidence type="ECO:0000256" key="5">
    <source>
        <dbReference type="ARBA" id="ARBA00022692"/>
    </source>
</evidence>
<keyword evidence="2" id="KW-1003">Cell membrane</keyword>
<dbReference type="EMBL" id="CP003130">
    <property type="protein sequence ID" value="AEU38748.1"/>
    <property type="molecule type" value="Genomic_DNA"/>
</dbReference>
<keyword evidence="5 8" id="KW-0812">Transmembrane</keyword>
<evidence type="ECO:0000256" key="7">
    <source>
        <dbReference type="ARBA" id="ARBA00023136"/>
    </source>
</evidence>
<dbReference type="HOGENOM" id="CLU_615273_0_0_0"/>
<dbReference type="GO" id="GO:0009103">
    <property type="term" value="P:lipopolysaccharide biosynthetic process"/>
    <property type="evidence" value="ECO:0007669"/>
    <property type="project" value="UniProtKB-ARBA"/>
</dbReference>
<organism evidence="9 10">
    <name type="scientific">Granulicella mallensis (strain ATCC BAA-1857 / DSM 23137 / MP5ACTX8)</name>
    <dbReference type="NCBI Taxonomy" id="682795"/>
    <lineage>
        <taxon>Bacteria</taxon>
        <taxon>Pseudomonadati</taxon>
        <taxon>Acidobacteriota</taxon>
        <taxon>Terriglobia</taxon>
        <taxon>Terriglobales</taxon>
        <taxon>Acidobacteriaceae</taxon>
        <taxon>Granulicella</taxon>
    </lineage>
</organism>
<name>G8NUX8_GRAMM</name>
<proteinExistence type="predicted"/>
<evidence type="ECO:0000256" key="8">
    <source>
        <dbReference type="SAM" id="Phobius"/>
    </source>
</evidence>
<feature type="transmembrane region" description="Helical" evidence="8">
    <location>
        <begin position="163"/>
        <end position="182"/>
    </location>
</feature>
<keyword evidence="7 8" id="KW-0472">Membrane</keyword>
<protein>
    <recommendedName>
        <fullName evidence="11">Glycosyltransferase RgtA/B/C/D-like domain-containing protein</fullName>
    </recommendedName>
</protein>
<sequence length="449" mass="50674">MPEPTIRRLNFRAPWVIFWVGFALRMACILIGHTYRIRTTHDHWEYGFEAGRIARSLVLGRGYSSPFNGPSGPTAWLPPLYPLLMALGFKLFGVYTNAAAIFIMACNSALSAAIAPALYEIAARCFDAYGIARRASMKAAPVALWSAWLWAVYPAALQFAIHWLWEMSLTACLFTWALVFCLRLRRIGEPEEVAPRPGRDFVFWAVFGLLWGLTALSNASLVLCLPVWILWILWPQKNQPSHPPLMQSVAGAALACIVVVATMTPWIVRNERAFHAFVPTRSNFGVELWQSSLPSHDAFPWGATVPLWSGDPDFKLYARMGELNYSKMRGAQAKATLRAHPDVFLRHTLQRIQFFWFGVPHTEQKHRSEEVGRIFSYSFLSVAGLLGLALALKRRVPGAWLMASVLLLTPLVYYMVVIQARFRHPIEPIIAVLSVYLFRSTTPRKKAEA</sequence>
<feature type="transmembrane region" description="Helical" evidence="8">
    <location>
        <begin position="374"/>
        <end position="392"/>
    </location>
</feature>
<dbReference type="eggNOG" id="COG1807">
    <property type="taxonomic scope" value="Bacteria"/>
</dbReference>
<evidence type="ECO:0008006" key="11">
    <source>
        <dbReference type="Google" id="ProtNLM"/>
    </source>
</evidence>
<dbReference type="GO" id="GO:0005886">
    <property type="term" value="C:plasma membrane"/>
    <property type="evidence" value="ECO:0007669"/>
    <property type="project" value="UniProtKB-SubCell"/>
</dbReference>
<keyword evidence="3" id="KW-0328">Glycosyltransferase</keyword>
<evidence type="ECO:0000256" key="6">
    <source>
        <dbReference type="ARBA" id="ARBA00022989"/>
    </source>
</evidence>
<reference evidence="9 10" key="1">
    <citation type="submission" date="2011-11" db="EMBL/GenBank/DDBJ databases">
        <title>Complete sequence of Granulicella mallensis MP5ACTX8.</title>
        <authorList>
            <consortium name="US DOE Joint Genome Institute"/>
            <person name="Lucas S."/>
            <person name="Copeland A."/>
            <person name="Lapidus A."/>
            <person name="Cheng J.-F."/>
            <person name="Goodwin L."/>
            <person name="Pitluck S."/>
            <person name="Peters L."/>
            <person name="Lu M."/>
            <person name="Detter J.C."/>
            <person name="Han C."/>
            <person name="Tapia R."/>
            <person name="Land M."/>
            <person name="Hauser L."/>
            <person name="Kyrpides N."/>
            <person name="Ivanova N."/>
            <person name="Mikhailova N."/>
            <person name="Pagani I."/>
            <person name="Rawat S."/>
            <person name="Mannisto M."/>
            <person name="Haggblom M."/>
            <person name="Woyke T."/>
        </authorList>
    </citation>
    <scope>NUCLEOTIDE SEQUENCE [LARGE SCALE GENOMIC DNA]</scope>
    <source>
        <strain evidence="10">ATCC BAA-1857 / DSM 23137 / MP5ACTX8</strain>
    </source>
</reference>
<feature type="transmembrane region" description="Helical" evidence="8">
    <location>
        <begin position="12"/>
        <end position="35"/>
    </location>
</feature>
<keyword evidence="6 8" id="KW-1133">Transmembrane helix</keyword>
<evidence type="ECO:0000256" key="1">
    <source>
        <dbReference type="ARBA" id="ARBA00004651"/>
    </source>
</evidence>
<accession>G8NUX8</accession>
<feature type="transmembrane region" description="Helical" evidence="8">
    <location>
        <begin position="398"/>
        <end position="416"/>
    </location>
</feature>
<evidence type="ECO:0000313" key="9">
    <source>
        <dbReference type="EMBL" id="AEU38748.1"/>
    </source>
</evidence>
<feature type="transmembrane region" description="Helical" evidence="8">
    <location>
        <begin position="245"/>
        <end position="268"/>
    </location>
</feature>
<keyword evidence="10" id="KW-1185">Reference proteome</keyword>
<dbReference type="Proteomes" id="UP000007113">
    <property type="component" value="Chromosome"/>
</dbReference>
<dbReference type="InterPro" id="IPR050297">
    <property type="entry name" value="LipidA_mod_glycosyltrf_83"/>
</dbReference>